<dbReference type="AlphaFoldDB" id="A0A1E7XDR7"/>
<dbReference type="Pfam" id="PF08240">
    <property type="entry name" value="ADH_N"/>
    <property type="match status" value="1"/>
</dbReference>
<dbReference type="PANTHER" id="PTHR42813:SF2">
    <property type="entry name" value="DEHYDROGENASE, ZINC-CONTAINING, PUTATIVE (AFU_ORTHOLOGUE AFUA_2G02810)-RELATED"/>
    <property type="match status" value="1"/>
</dbReference>
<name>A0A1E7XDR7_9LACO</name>
<dbReference type="InterPro" id="IPR013154">
    <property type="entry name" value="ADH-like_N"/>
</dbReference>
<protein>
    <submittedName>
        <fullName evidence="5">L-threonine 3-dehydrogenase</fullName>
        <ecNumber evidence="5">1.1.1.103</ecNumber>
    </submittedName>
</protein>
<dbReference type="GO" id="GO:0003677">
    <property type="term" value="F:DNA binding"/>
    <property type="evidence" value="ECO:0007669"/>
    <property type="project" value="InterPro"/>
</dbReference>
<evidence type="ECO:0000313" key="5">
    <source>
        <dbReference type="EMBL" id="OFA11270.1"/>
    </source>
</evidence>
<organism evidence="5 6">
    <name type="scientific">Lentilactobacillus sunkii</name>
    <dbReference type="NCBI Taxonomy" id="481719"/>
    <lineage>
        <taxon>Bacteria</taxon>
        <taxon>Bacillati</taxon>
        <taxon>Bacillota</taxon>
        <taxon>Bacilli</taxon>
        <taxon>Lactobacillales</taxon>
        <taxon>Lactobacillaceae</taxon>
        <taxon>Lentilactobacillus</taxon>
    </lineage>
</organism>
<evidence type="ECO:0000313" key="6">
    <source>
        <dbReference type="Proteomes" id="UP000177010"/>
    </source>
</evidence>
<accession>A0A1E7XDR7</accession>
<dbReference type="GO" id="GO:0046872">
    <property type="term" value="F:metal ion binding"/>
    <property type="evidence" value="ECO:0007669"/>
    <property type="project" value="UniProtKB-KW"/>
</dbReference>
<dbReference type="GO" id="GO:0008743">
    <property type="term" value="F:L-threonine 3-dehydrogenase activity"/>
    <property type="evidence" value="ECO:0007669"/>
    <property type="project" value="UniProtKB-EC"/>
</dbReference>
<dbReference type="STRING" id="481719.LASUN_08790"/>
<evidence type="ECO:0000256" key="1">
    <source>
        <dbReference type="ARBA" id="ARBA00001947"/>
    </source>
</evidence>
<dbReference type="GO" id="GO:0006313">
    <property type="term" value="P:DNA transposition"/>
    <property type="evidence" value="ECO:0007669"/>
    <property type="project" value="InterPro"/>
</dbReference>
<comment type="caution">
    <text evidence="5">The sequence shown here is derived from an EMBL/GenBank/DDBJ whole genome shotgun (WGS) entry which is preliminary data.</text>
</comment>
<dbReference type="EC" id="1.1.1.103" evidence="5"/>
<dbReference type="InterPro" id="IPR011032">
    <property type="entry name" value="GroES-like_sf"/>
</dbReference>
<evidence type="ECO:0000259" key="4">
    <source>
        <dbReference type="Pfam" id="PF08240"/>
    </source>
</evidence>
<dbReference type="EMBL" id="MIQE01000010">
    <property type="protein sequence ID" value="OFA11270.1"/>
    <property type="molecule type" value="Genomic_DNA"/>
</dbReference>
<gene>
    <name evidence="5" type="primary">tdh_2</name>
    <name evidence="5" type="ORF">LASUN_08790</name>
</gene>
<dbReference type="Proteomes" id="UP000177010">
    <property type="component" value="Unassembled WGS sequence"/>
</dbReference>
<keyword evidence="5" id="KW-0560">Oxidoreductase</keyword>
<dbReference type="GO" id="GO:0004803">
    <property type="term" value="F:transposase activity"/>
    <property type="evidence" value="ECO:0007669"/>
    <property type="project" value="InterPro"/>
</dbReference>
<evidence type="ECO:0000256" key="3">
    <source>
        <dbReference type="ARBA" id="ARBA00022833"/>
    </source>
</evidence>
<dbReference type="SUPFAM" id="SSF50129">
    <property type="entry name" value="GroES-like"/>
    <property type="match status" value="1"/>
</dbReference>
<keyword evidence="3" id="KW-0862">Zinc</keyword>
<keyword evidence="2" id="KW-0479">Metal-binding</keyword>
<feature type="domain" description="Alcohol dehydrogenase-like N-terminal" evidence="4">
    <location>
        <begin position="25"/>
        <end position="80"/>
    </location>
</feature>
<proteinExistence type="predicted"/>
<comment type="cofactor">
    <cofactor evidence="1">
        <name>Zn(2+)</name>
        <dbReference type="ChEBI" id="CHEBI:29105"/>
    </cofactor>
</comment>
<reference evidence="5 6" key="1">
    <citation type="submission" date="2016-09" db="EMBL/GenBank/DDBJ databases">
        <title>Genome Sequence of Lactobacillus sunkii Strain CG01.</title>
        <authorList>
            <person name="Poehlein A."/>
            <person name="Gabris C."/>
            <person name="Bengelsdorf F.R."/>
            <person name="Duerre P."/>
            <person name="Daniel R."/>
        </authorList>
    </citation>
    <scope>NUCLEOTIDE SEQUENCE [LARGE SCALE GENOMIC DNA]</scope>
    <source>
        <strain evidence="5 6">CG_D</strain>
    </source>
</reference>
<dbReference type="Gene3D" id="3.90.180.10">
    <property type="entry name" value="Medium-chain alcohol dehydrogenases, catalytic domain"/>
    <property type="match status" value="1"/>
</dbReference>
<evidence type="ECO:0000256" key="2">
    <source>
        <dbReference type="ARBA" id="ARBA00022723"/>
    </source>
</evidence>
<dbReference type="PANTHER" id="PTHR42813">
    <property type="entry name" value="ZINC-TYPE ALCOHOL DEHYDROGENASE-LIKE"/>
    <property type="match status" value="1"/>
</dbReference>
<sequence length="168" mass="19143">MKSTMFVKPGKVEIKDIDKPTIQAEDDVILHIVRACVCGSDLWAYRGLEDKEPNSENSGHEAIAIVDQVGEKITTVQSGKYTRQDHINKRGNPKARMIMYLIVQNMIRAQHVAPNHIVDYYYKLKNGPIPKKNKVAIVACMNKTLYCLFSMVQANQKYDYTYHGLVVQ</sequence>